<proteinExistence type="predicted"/>
<organism evidence="1 2">
    <name type="scientific">Bhargavaea cecembensis DSE10</name>
    <dbReference type="NCBI Taxonomy" id="1235279"/>
    <lineage>
        <taxon>Bacteria</taxon>
        <taxon>Bacillati</taxon>
        <taxon>Bacillota</taxon>
        <taxon>Bacilli</taxon>
        <taxon>Bacillales</taxon>
        <taxon>Caryophanaceae</taxon>
        <taxon>Bhargavaea</taxon>
    </lineage>
</organism>
<evidence type="ECO:0000313" key="2">
    <source>
        <dbReference type="Proteomes" id="UP000011919"/>
    </source>
</evidence>
<dbReference type="STRING" id="1235279.C772_02283"/>
<dbReference type="eggNOG" id="ENOG502ZPS2">
    <property type="taxonomic scope" value="Bacteria"/>
</dbReference>
<sequence>MIEKRLHAMKIGLAVLEHVWNRQSHPNGQEALSKARDVLVGLIPSIEKAYANSKSASPQRTLLERRLKSLELAIQAINEHCGEYDVFKR</sequence>
<reference evidence="1 2" key="1">
    <citation type="journal article" date="2013" name="Genome Announc.">
        <title>Draft Genome Sequence of Bhargavaea cecembensis Strain DSE10T, Isolated from a Deep-Sea Sediment Sample Collected at a Depth of 5,904 m from the Chagos-Laccadive Ridge System in the Indian Ocean.</title>
        <authorList>
            <person name="Shivaji S."/>
            <person name="Ara S."/>
            <person name="Begum Z."/>
            <person name="Ruth M."/>
            <person name="Singh A."/>
            <person name="Kumar Pinnaka A."/>
        </authorList>
    </citation>
    <scope>NUCLEOTIDE SEQUENCE [LARGE SCALE GENOMIC DNA]</scope>
    <source>
        <strain evidence="1 2">DSE10</strain>
    </source>
</reference>
<dbReference type="Proteomes" id="UP000011919">
    <property type="component" value="Unassembled WGS sequence"/>
</dbReference>
<dbReference type="EMBL" id="AOFT01000011">
    <property type="protein sequence ID" value="EMR05795.1"/>
    <property type="molecule type" value="Genomic_DNA"/>
</dbReference>
<evidence type="ECO:0000313" key="1">
    <source>
        <dbReference type="EMBL" id="EMR05795.1"/>
    </source>
</evidence>
<name>M7NVY1_9BACL</name>
<keyword evidence="2" id="KW-1185">Reference proteome</keyword>
<protein>
    <submittedName>
        <fullName evidence="1">Uncharacterized protein</fullName>
    </submittedName>
</protein>
<dbReference type="AlphaFoldDB" id="M7NVY1"/>
<dbReference type="OrthoDB" id="2313808at2"/>
<gene>
    <name evidence="1" type="ORF">C772_02283</name>
</gene>
<dbReference type="PATRIC" id="fig|1235279.3.peg.2296"/>
<accession>M7NVY1</accession>
<comment type="caution">
    <text evidence="1">The sequence shown here is derived from an EMBL/GenBank/DDBJ whole genome shotgun (WGS) entry which is preliminary data.</text>
</comment>